<protein>
    <recommendedName>
        <fullName evidence="4">Phospho-2-dehydro-3-deoxyheptonate aldolase</fullName>
        <ecNumber evidence="4">2.5.1.54</ecNumber>
    </recommendedName>
</protein>
<dbReference type="PANTHER" id="PTHR21337:SF0">
    <property type="entry name" value="PHOSPHO-2-DEHYDRO-3-DEOXYHEPTONATE ALDOLASE"/>
    <property type="match status" value="1"/>
</dbReference>
<dbReference type="Gene3D" id="3.20.20.70">
    <property type="entry name" value="Aldolase class I"/>
    <property type="match status" value="1"/>
</dbReference>
<keyword evidence="3" id="KW-0104">Cadmium</keyword>
<organism evidence="6 7">
    <name type="scientific">Dokdonella immobilis</name>
    <dbReference type="NCBI Taxonomy" id="578942"/>
    <lineage>
        <taxon>Bacteria</taxon>
        <taxon>Pseudomonadati</taxon>
        <taxon>Pseudomonadota</taxon>
        <taxon>Gammaproteobacteria</taxon>
        <taxon>Lysobacterales</taxon>
        <taxon>Rhodanobacteraceae</taxon>
        <taxon>Dokdonella</taxon>
    </lineage>
</organism>
<feature type="binding site" evidence="3">
    <location>
        <position position="375"/>
    </location>
    <ligand>
        <name>Mn(2+)</name>
        <dbReference type="ChEBI" id="CHEBI:29035"/>
    </ligand>
</feature>
<feature type="binding site" evidence="3">
    <location>
        <position position="131"/>
    </location>
    <ligand>
        <name>phosphoenolpyruvate</name>
        <dbReference type="ChEBI" id="CHEBI:58702"/>
    </ligand>
</feature>
<comment type="similarity">
    <text evidence="1 4">Belongs to the class-II DAHP synthase family.</text>
</comment>
<evidence type="ECO:0000256" key="1">
    <source>
        <dbReference type="ARBA" id="ARBA00008911"/>
    </source>
</evidence>
<keyword evidence="3" id="KW-0170">Cobalt</keyword>
<proteinExistence type="inferred from homology"/>
<evidence type="ECO:0000313" key="6">
    <source>
        <dbReference type="EMBL" id="SFN19520.1"/>
    </source>
</evidence>
<feature type="binding site" evidence="3">
    <location>
        <position position="417"/>
    </location>
    <ligand>
        <name>Mn(2+)</name>
        <dbReference type="ChEBI" id="CHEBI:29035"/>
    </ligand>
</feature>
<dbReference type="EC" id="2.5.1.54" evidence="4"/>
<dbReference type="NCBIfam" id="TIGR01358">
    <property type="entry name" value="DAHP_synth_II"/>
    <property type="match status" value="1"/>
</dbReference>
<dbReference type="STRING" id="578942.SAMN05216289_10730"/>
<name>A0A1I4X2D8_9GAMM</name>
<reference evidence="6 7" key="1">
    <citation type="submission" date="2016-10" db="EMBL/GenBank/DDBJ databases">
        <authorList>
            <person name="de Groot N.N."/>
        </authorList>
    </citation>
    <scope>NUCLEOTIDE SEQUENCE [LARGE SCALE GENOMIC DNA]</scope>
    <source>
        <strain evidence="6 7">CGMCC 1.7659</strain>
    </source>
</reference>
<keyword evidence="2 4" id="KW-0808">Transferase</keyword>
<comment type="cofactor">
    <cofactor evidence="3">
        <name>Mn(2+)</name>
        <dbReference type="ChEBI" id="CHEBI:29035"/>
    </cofactor>
    <cofactor evidence="3">
        <name>Co(2+)</name>
        <dbReference type="ChEBI" id="CHEBI:48828"/>
    </cofactor>
    <cofactor evidence="3">
        <name>Cd(2+)</name>
        <dbReference type="ChEBI" id="CHEBI:48775"/>
    </cofactor>
    <text evidence="3">Binds 1 divalent cation per subunit. The enzyme is active with manganese, cobalt or cadmium ions.</text>
</comment>
<keyword evidence="7" id="KW-1185">Reference proteome</keyword>
<dbReference type="InterPro" id="IPR002480">
    <property type="entry name" value="DAHP_synth_2"/>
</dbReference>
<dbReference type="InterPro" id="IPR013785">
    <property type="entry name" value="Aldolase_TIM"/>
</dbReference>
<keyword evidence="3" id="KW-0464">Manganese</keyword>
<evidence type="ECO:0000256" key="5">
    <source>
        <dbReference type="SAM" id="MobiDB-lite"/>
    </source>
</evidence>
<dbReference type="Pfam" id="PF01474">
    <property type="entry name" value="DAHP_synth_2"/>
    <property type="match status" value="1"/>
</dbReference>
<evidence type="ECO:0000256" key="4">
    <source>
        <dbReference type="RuleBase" id="RU363071"/>
    </source>
</evidence>
<dbReference type="GO" id="GO:0009073">
    <property type="term" value="P:aromatic amino acid family biosynthetic process"/>
    <property type="evidence" value="ECO:0007669"/>
    <property type="project" value="InterPro"/>
</dbReference>
<evidence type="ECO:0000256" key="2">
    <source>
        <dbReference type="ARBA" id="ARBA00022679"/>
    </source>
</evidence>
<dbReference type="AlphaFoldDB" id="A0A1I4X2D8"/>
<accession>A0A1I4X2D8</accession>
<feature type="binding site" evidence="3">
    <location>
        <position position="92"/>
    </location>
    <ligand>
        <name>Mn(2+)</name>
        <dbReference type="ChEBI" id="CHEBI:29035"/>
    </ligand>
</feature>
<dbReference type="GO" id="GO:0003849">
    <property type="term" value="F:3-deoxy-7-phosphoheptulonate synthase activity"/>
    <property type="evidence" value="ECO:0007669"/>
    <property type="project" value="UniProtKB-EC"/>
</dbReference>
<gene>
    <name evidence="6" type="ORF">SAMN05216289_10730</name>
</gene>
<dbReference type="SUPFAM" id="SSF51569">
    <property type="entry name" value="Aldolase"/>
    <property type="match status" value="1"/>
</dbReference>
<feature type="binding site" evidence="3">
    <location>
        <position position="312"/>
    </location>
    <ligand>
        <name>phosphoenolpyruvate</name>
        <dbReference type="ChEBI" id="CHEBI:58702"/>
    </ligand>
</feature>
<evidence type="ECO:0000313" key="7">
    <source>
        <dbReference type="Proteomes" id="UP000198575"/>
    </source>
</evidence>
<dbReference type="EMBL" id="FOVF01000007">
    <property type="protein sequence ID" value="SFN19520.1"/>
    <property type="molecule type" value="Genomic_DNA"/>
</dbReference>
<sequence>MMDAAVQHEQAPMKRERNIAPVRQPENWTPASWQAFPAVQQPTYLDPAELDLALDQLRELPPLVTSWEILALRGLLADAAEGRRFLLQGGDCAESFDDCTSPLISNRLKVMLQMSLVLTHGLKLPIVRVGRFAGQYAKPRSADSETRNEVTLPCYRGDIVNGPAFDAESRRADPRRLIKGHARSAMTMNFVRALIDGGFADLHHPEYWDLAWVAHSPLQSEYRQMVESIGNSLRFMETLAGSAVGEFQRVDFHTSHEALLLHYEEALTRQVPRHWGWFNLSTHFPWIGMRTADIGGAHVEYCRGIRNPIGVKVGVSTQPDQLLRLIDVLDPDNEPGRLTLIHRMGAKHVAKALPPLLSAVRASGRKVLWCCDPMHGNTESLGSGVKTRRFENIRDELDQAFDIHAAAGTRLGGVHLELTGENVTECMGGARDLTESDLTRAYKSSVDPRLNYEQSLELAMLIVRKRGDQGRLD</sequence>
<feature type="binding site" evidence="3">
    <location>
        <position position="343"/>
    </location>
    <ligand>
        <name>phosphoenolpyruvate</name>
        <dbReference type="ChEBI" id="CHEBI:58702"/>
    </ligand>
</feature>
<dbReference type="PANTHER" id="PTHR21337">
    <property type="entry name" value="PHOSPHO-2-DEHYDRO-3-DEOXYHEPTONATE ALDOLASE 1, 2"/>
    <property type="match status" value="1"/>
</dbReference>
<feature type="binding site" evidence="3">
    <location>
        <position position="447"/>
    </location>
    <ligand>
        <name>Mn(2+)</name>
        <dbReference type="ChEBI" id="CHEBI:29035"/>
    </ligand>
</feature>
<feature type="region of interest" description="Disordered" evidence="5">
    <location>
        <begin position="1"/>
        <end position="20"/>
    </location>
</feature>
<comment type="catalytic activity">
    <reaction evidence="4">
        <text>D-erythrose 4-phosphate + phosphoenolpyruvate + H2O = 7-phospho-2-dehydro-3-deoxy-D-arabino-heptonate + phosphate</text>
        <dbReference type="Rhea" id="RHEA:14717"/>
        <dbReference type="ChEBI" id="CHEBI:15377"/>
        <dbReference type="ChEBI" id="CHEBI:16897"/>
        <dbReference type="ChEBI" id="CHEBI:43474"/>
        <dbReference type="ChEBI" id="CHEBI:58394"/>
        <dbReference type="ChEBI" id="CHEBI:58702"/>
        <dbReference type="EC" id="2.5.1.54"/>
    </reaction>
</comment>
<evidence type="ECO:0000256" key="3">
    <source>
        <dbReference type="PIRSR" id="PIRSR602480-1"/>
    </source>
</evidence>
<dbReference type="Proteomes" id="UP000198575">
    <property type="component" value="Unassembled WGS sequence"/>
</dbReference>